<evidence type="ECO:0000256" key="4">
    <source>
        <dbReference type="RuleBase" id="RU003345"/>
    </source>
</evidence>
<dbReference type="AlphaFoldDB" id="A0A1H5EHG6"/>
<evidence type="ECO:0000256" key="2">
    <source>
        <dbReference type="ARBA" id="ARBA00023002"/>
    </source>
</evidence>
<comment type="similarity">
    <text evidence="1 4">Belongs to the aldehyde dehydrogenase family.</text>
</comment>
<feature type="domain" description="Aldehyde dehydrogenase" evidence="5">
    <location>
        <begin position="30"/>
        <end position="489"/>
    </location>
</feature>
<dbReference type="CDD" id="cd07138">
    <property type="entry name" value="ALDH_CddD_SSP0762"/>
    <property type="match status" value="1"/>
</dbReference>
<evidence type="ECO:0000313" key="6">
    <source>
        <dbReference type="EMBL" id="SED90603.1"/>
    </source>
</evidence>
<evidence type="ECO:0000256" key="3">
    <source>
        <dbReference type="PROSITE-ProRule" id="PRU10007"/>
    </source>
</evidence>
<sequence length="491" mass="51458">MTFELAPGSAAVRYDCLSIGGQWRPPVDSAVAEVVNPATARVCGEVAIGGAGDVDLAVDAARTAGLRWSRTSPQVRAQLLEAVAERIRLRRNEFAELISLEMGAPADNARDTQTDLAIAVFESYAKLVNEFEWEEVLGNSLIVHEPIGVVAAITPWNYPLYLASVKIAAALASGCTVVFKPSIDAPLDGYLLVSTIEEVARECGAPAGLVNLVPGHGSVVGAALVAHPDVAAVSLTGSTNAGRQVSIAAAHSIKRVGLELGGKSAAIIVDDVTDLAGVLSGALTDVFFNSGQTCTSCARILVPACRYDEAVELSADIASRWTIGDPRLGGDHIGPVATRAQYESVIGHLDAGLSEGARLVVGGACPPDRIPAGMENGFWILPSVFSDVDPEMTIATEEIFGPVALLISYEDDDDAVRIANSSIYGLSGAVWSDDNDRALALARRLETGRVVVNGGPFNVLAPTGGYKQSGNGRELGIHGLREFLEVKNIQR</sequence>
<proteinExistence type="inferred from homology"/>
<dbReference type="Pfam" id="PF00171">
    <property type="entry name" value="Aldedh"/>
    <property type="match status" value="1"/>
</dbReference>
<dbReference type="PANTHER" id="PTHR42804">
    <property type="entry name" value="ALDEHYDE DEHYDROGENASE"/>
    <property type="match status" value="1"/>
</dbReference>
<evidence type="ECO:0000256" key="1">
    <source>
        <dbReference type="ARBA" id="ARBA00009986"/>
    </source>
</evidence>
<keyword evidence="2 4" id="KW-0560">Oxidoreductase</keyword>
<dbReference type="InterPro" id="IPR016163">
    <property type="entry name" value="Ald_DH_C"/>
</dbReference>
<dbReference type="SUPFAM" id="SSF53720">
    <property type="entry name" value="ALDH-like"/>
    <property type="match status" value="1"/>
</dbReference>
<dbReference type="InterPro" id="IPR015590">
    <property type="entry name" value="Aldehyde_DH_dom"/>
</dbReference>
<reference evidence="7" key="1">
    <citation type="submission" date="2016-10" db="EMBL/GenBank/DDBJ databases">
        <authorList>
            <person name="Varghese N."/>
        </authorList>
    </citation>
    <scope>NUCLEOTIDE SEQUENCE [LARGE SCALE GENOMIC DNA]</scope>
    <source>
        <strain evidence="7">DSM 44719</strain>
    </source>
</reference>
<dbReference type="FunFam" id="3.40.605.10:FF:000007">
    <property type="entry name" value="NAD/NADP-dependent betaine aldehyde dehydrogenase"/>
    <property type="match status" value="1"/>
</dbReference>
<dbReference type="InterPro" id="IPR016161">
    <property type="entry name" value="Ald_DH/histidinol_DH"/>
</dbReference>
<name>A0A1H5EHG6_RHOJO</name>
<dbReference type="PANTHER" id="PTHR42804:SF1">
    <property type="entry name" value="ALDEHYDE DEHYDROGENASE-RELATED"/>
    <property type="match status" value="1"/>
</dbReference>
<dbReference type="GO" id="GO:0016620">
    <property type="term" value="F:oxidoreductase activity, acting on the aldehyde or oxo group of donors, NAD or NADP as acceptor"/>
    <property type="evidence" value="ECO:0007669"/>
    <property type="project" value="InterPro"/>
</dbReference>
<feature type="active site" evidence="3">
    <location>
        <position position="259"/>
    </location>
</feature>
<organism evidence="6 7">
    <name type="scientific">Rhodococcus jostii</name>
    <dbReference type="NCBI Taxonomy" id="132919"/>
    <lineage>
        <taxon>Bacteria</taxon>
        <taxon>Bacillati</taxon>
        <taxon>Actinomycetota</taxon>
        <taxon>Actinomycetes</taxon>
        <taxon>Mycobacteriales</taxon>
        <taxon>Nocardiaceae</taxon>
        <taxon>Rhodococcus</taxon>
    </lineage>
</organism>
<dbReference type="RefSeq" id="WP_073360908.1">
    <property type="nucleotide sequence ID" value="NZ_FNTL01000004.1"/>
</dbReference>
<protein>
    <submittedName>
        <fullName evidence="6">Aldehyde dehydrogenase family protein</fullName>
    </submittedName>
</protein>
<dbReference type="PROSITE" id="PS00687">
    <property type="entry name" value="ALDEHYDE_DEHYDR_GLU"/>
    <property type="match status" value="1"/>
</dbReference>
<gene>
    <name evidence="6" type="ORF">SAMN04490220_5989</name>
</gene>
<dbReference type="OrthoDB" id="6882680at2"/>
<dbReference type="InterPro" id="IPR029510">
    <property type="entry name" value="Ald_DH_CS_GLU"/>
</dbReference>
<dbReference type="Gene3D" id="3.40.309.10">
    <property type="entry name" value="Aldehyde Dehydrogenase, Chain A, domain 2"/>
    <property type="match status" value="1"/>
</dbReference>
<dbReference type="EMBL" id="FNTL01000004">
    <property type="protein sequence ID" value="SED90603.1"/>
    <property type="molecule type" value="Genomic_DNA"/>
</dbReference>
<evidence type="ECO:0000259" key="5">
    <source>
        <dbReference type="Pfam" id="PF00171"/>
    </source>
</evidence>
<dbReference type="Proteomes" id="UP000183407">
    <property type="component" value="Unassembled WGS sequence"/>
</dbReference>
<dbReference type="Gene3D" id="3.40.605.10">
    <property type="entry name" value="Aldehyde Dehydrogenase, Chain A, domain 1"/>
    <property type="match status" value="1"/>
</dbReference>
<dbReference type="InterPro" id="IPR016162">
    <property type="entry name" value="Ald_DH_N"/>
</dbReference>
<evidence type="ECO:0000313" key="7">
    <source>
        <dbReference type="Proteomes" id="UP000183407"/>
    </source>
</evidence>
<accession>A0A1H5EHG6</accession>